<dbReference type="InParanoid" id="A0A0H2R6W5"/>
<feature type="binding site" evidence="8">
    <location>
        <position position="237"/>
    </location>
    <ligand>
        <name>Zn(2+)</name>
        <dbReference type="ChEBI" id="CHEBI:29105"/>
        <note>catalytic</note>
    </ligand>
</feature>
<dbReference type="EMBL" id="KQ086161">
    <property type="protein sequence ID" value="KLO07092.1"/>
    <property type="molecule type" value="Genomic_DNA"/>
</dbReference>
<feature type="binding site" evidence="7">
    <location>
        <position position="24"/>
    </location>
    <ligand>
        <name>Ca(2+)</name>
        <dbReference type="ChEBI" id="CHEBI:29108"/>
    </ligand>
</feature>
<dbReference type="OrthoDB" id="187171at2759"/>
<evidence type="ECO:0000256" key="9">
    <source>
        <dbReference type="SAM" id="Phobius"/>
    </source>
</evidence>
<reference evidence="10 11" key="1">
    <citation type="submission" date="2015-04" db="EMBL/GenBank/DDBJ databases">
        <title>Complete genome sequence of Schizopora paradoxa KUC8140, a cosmopolitan wood degrader in East Asia.</title>
        <authorList>
            <consortium name="DOE Joint Genome Institute"/>
            <person name="Min B."/>
            <person name="Park H."/>
            <person name="Jang Y."/>
            <person name="Kim J.-J."/>
            <person name="Kim K.H."/>
            <person name="Pangilinan J."/>
            <person name="Lipzen A."/>
            <person name="Riley R."/>
            <person name="Grigoriev I.V."/>
            <person name="Spatafora J.W."/>
            <person name="Choi I.-G."/>
        </authorList>
    </citation>
    <scope>NUCLEOTIDE SEQUENCE [LARGE SCALE GENOMIC DNA]</scope>
    <source>
        <strain evidence="10 11">KUC8140</strain>
    </source>
</reference>
<dbReference type="GO" id="GO:0046513">
    <property type="term" value="P:ceramide biosynthetic process"/>
    <property type="evidence" value="ECO:0007669"/>
    <property type="project" value="TreeGrafter"/>
</dbReference>
<evidence type="ECO:0000256" key="6">
    <source>
        <dbReference type="ARBA" id="ARBA00023136"/>
    </source>
</evidence>
<comment type="subcellular location">
    <subcellularLocation>
        <location evidence="1">Membrane</location>
        <topology evidence="1">Multi-pass membrane protein</topology>
    </subcellularLocation>
</comment>
<evidence type="ECO:0000256" key="7">
    <source>
        <dbReference type="PIRSR" id="PIRSR608901-1"/>
    </source>
</evidence>
<keyword evidence="5 9" id="KW-1133">Transmembrane helix</keyword>
<comment type="cofactor">
    <cofactor evidence="8">
        <name>Zn(2+)</name>
        <dbReference type="ChEBI" id="CHEBI:29105"/>
    </cofactor>
</comment>
<keyword evidence="11" id="KW-1185">Reference proteome</keyword>
<dbReference type="GO" id="GO:0046514">
    <property type="term" value="P:ceramide catabolic process"/>
    <property type="evidence" value="ECO:0007669"/>
    <property type="project" value="TreeGrafter"/>
</dbReference>
<evidence type="ECO:0000256" key="5">
    <source>
        <dbReference type="ARBA" id="ARBA00022989"/>
    </source>
</evidence>
<evidence type="ECO:0000256" key="3">
    <source>
        <dbReference type="ARBA" id="ARBA00022692"/>
    </source>
</evidence>
<evidence type="ECO:0000256" key="1">
    <source>
        <dbReference type="ARBA" id="ARBA00004141"/>
    </source>
</evidence>
<organism evidence="10 11">
    <name type="scientific">Schizopora paradoxa</name>
    <dbReference type="NCBI Taxonomy" id="27342"/>
    <lineage>
        <taxon>Eukaryota</taxon>
        <taxon>Fungi</taxon>
        <taxon>Dikarya</taxon>
        <taxon>Basidiomycota</taxon>
        <taxon>Agaricomycotina</taxon>
        <taxon>Agaricomycetes</taxon>
        <taxon>Hymenochaetales</taxon>
        <taxon>Schizoporaceae</taxon>
        <taxon>Schizopora</taxon>
    </lineage>
</organism>
<dbReference type="GO" id="GO:0016811">
    <property type="term" value="F:hydrolase activity, acting on carbon-nitrogen (but not peptide) bonds, in linear amides"/>
    <property type="evidence" value="ECO:0007669"/>
    <property type="project" value="InterPro"/>
</dbReference>
<accession>A0A0H2R6W5</accession>
<dbReference type="PANTHER" id="PTHR46187:SF3">
    <property type="entry name" value="ALKALINE CERAMIDASE 3"/>
    <property type="match status" value="1"/>
</dbReference>
<evidence type="ECO:0000256" key="8">
    <source>
        <dbReference type="PIRSR" id="PIRSR608901-2"/>
    </source>
</evidence>
<feature type="binding site" evidence="7">
    <location>
        <position position="26"/>
    </location>
    <ligand>
        <name>Ca(2+)</name>
        <dbReference type="ChEBI" id="CHEBI:29108"/>
    </ligand>
</feature>
<evidence type="ECO:0000256" key="2">
    <source>
        <dbReference type="ARBA" id="ARBA00009780"/>
    </source>
</evidence>
<dbReference type="GO" id="GO:0046872">
    <property type="term" value="F:metal ion binding"/>
    <property type="evidence" value="ECO:0007669"/>
    <property type="project" value="UniProtKB-KW"/>
</dbReference>
<dbReference type="GO" id="GO:0005789">
    <property type="term" value="C:endoplasmic reticulum membrane"/>
    <property type="evidence" value="ECO:0007669"/>
    <property type="project" value="TreeGrafter"/>
</dbReference>
<evidence type="ECO:0000313" key="10">
    <source>
        <dbReference type="EMBL" id="KLO07092.1"/>
    </source>
</evidence>
<feature type="binding site" evidence="7">
    <location>
        <position position="28"/>
    </location>
    <ligand>
        <name>Ca(2+)</name>
        <dbReference type="ChEBI" id="CHEBI:29108"/>
    </ligand>
</feature>
<keyword evidence="6 9" id="KW-0472">Membrane</keyword>
<feature type="transmembrane region" description="Helical" evidence="9">
    <location>
        <begin position="188"/>
        <end position="207"/>
    </location>
</feature>
<keyword evidence="4" id="KW-0378">Hydrolase</keyword>
<feature type="binding site" evidence="8">
    <location>
        <position position="233"/>
    </location>
    <ligand>
        <name>Zn(2+)</name>
        <dbReference type="ChEBI" id="CHEBI:29105"/>
        <note>catalytic</note>
    </ligand>
</feature>
<protein>
    <submittedName>
        <fullName evidence="10">Alkaline phytoceramidase</fullName>
    </submittedName>
</protein>
<keyword evidence="3 9" id="KW-0812">Transmembrane</keyword>
<dbReference type="Pfam" id="PF05875">
    <property type="entry name" value="Ceramidase"/>
    <property type="match status" value="1"/>
</dbReference>
<dbReference type="InterPro" id="IPR008901">
    <property type="entry name" value="ACER"/>
</dbReference>
<proteinExistence type="inferred from homology"/>
<dbReference type="AlphaFoldDB" id="A0A0H2R6W5"/>
<feature type="transmembrane region" description="Helical" evidence="9">
    <location>
        <begin position="125"/>
        <end position="143"/>
    </location>
</feature>
<dbReference type="PANTHER" id="PTHR46187">
    <property type="entry name" value="ALKALINE CERAMIDASE 3"/>
    <property type="match status" value="1"/>
</dbReference>
<keyword evidence="7" id="KW-0106">Calcium</keyword>
<feature type="binding site" evidence="7">
    <location>
        <position position="23"/>
    </location>
    <ligand>
        <name>Ca(2+)</name>
        <dbReference type="ChEBI" id="CHEBI:29108"/>
    </ligand>
</feature>
<keyword evidence="8" id="KW-0862">Zinc</keyword>
<dbReference type="STRING" id="27342.A0A0H2R6W5"/>
<evidence type="ECO:0000256" key="4">
    <source>
        <dbReference type="ARBA" id="ARBA00022801"/>
    </source>
</evidence>
<feature type="transmembrane region" description="Helical" evidence="9">
    <location>
        <begin position="98"/>
        <end position="118"/>
    </location>
</feature>
<keyword evidence="7" id="KW-0479">Metal-binding</keyword>
<feature type="transmembrane region" description="Helical" evidence="9">
    <location>
        <begin position="65"/>
        <end position="86"/>
    </location>
</feature>
<feature type="transmembrane region" description="Helical" evidence="9">
    <location>
        <begin position="235"/>
        <end position="258"/>
    </location>
</feature>
<name>A0A0H2R6W5_9AGAM</name>
<feature type="transmembrane region" description="Helical" evidence="9">
    <location>
        <begin position="149"/>
        <end position="168"/>
    </location>
</feature>
<gene>
    <name evidence="10" type="ORF">SCHPADRAFT_909790</name>
</gene>
<feature type="binding site" evidence="8">
    <location>
        <position position="85"/>
    </location>
    <ligand>
        <name>Zn(2+)</name>
        <dbReference type="ChEBI" id="CHEBI:29105"/>
        <note>catalytic</note>
    </ligand>
</feature>
<feature type="binding site" evidence="7">
    <location>
        <position position="37"/>
    </location>
    <ligand>
        <name>Ca(2+)</name>
        <dbReference type="ChEBI" id="CHEBI:29108"/>
    </ligand>
</feature>
<sequence length="285" mass="32491">MKPHNITDKFYDGIWGPVTSTLDWCEANYQFSRYIAEMANSVSNLFSIAIALYGAKNAQDQGFPFAFVVGFLAFAIVGVGSFAFHATLLYTAQLADELPMIFSVSCSLFLVFDSVPGFKMTARTWTVLLTLVTFNVFFSWTYWLYRNPIYHQFVFGSLMLINTGRSVWLTSYSKYSDRLGSQKRSEILSCFGWGAAWFLSGFFIWNLDNIFCSTITGWKKQLGWPAAFLLEGHSWWHLLTGVGSYLMWMGTTCTTLCVKDDPKRYKMVYDFGWSPRVAAVKKIKA</sequence>
<comment type="similarity">
    <text evidence="2">Belongs to the alkaline ceramidase family.</text>
</comment>
<evidence type="ECO:0000313" key="11">
    <source>
        <dbReference type="Proteomes" id="UP000053477"/>
    </source>
</evidence>
<dbReference type="Proteomes" id="UP000053477">
    <property type="component" value="Unassembled WGS sequence"/>
</dbReference>